<evidence type="ECO:0000313" key="1">
    <source>
        <dbReference type="EMBL" id="KAE8924332.1"/>
    </source>
</evidence>
<sequence>MPQPGCGSRDLRCRLGRLGVLPAGMQPRSSLWGPSLPRLKELKLVRVLDLQRELHLEPLSVSWEAWHLPVTTLLSMIVRSLATGSMEVWAVWRRWTKLGRTETSRQRRGSHS</sequence>
<organism evidence="2 4">
    <name type="scientific">Phytophthora fragariae</name>
    <dbReference type="NCBI Taxonomy" id="53985"/>
    <lineage>
        <taxon>Eukaryota</taxon>
        <taxon>Sar</taxon>
        <taxon>Stramenopiles</taxon>
        <taxon>Oomycota</taxon>
        <taxon>Peronosporomycetes</taxon>
        <taxon>Peronosporales</taxon>
        <taxon>Peronosporaceae</taxon>
        <taxon>Phytophthora</taxon>
    </lineage>
</organism>
<evidence type="ECO:0000313" key="2">
    <source>
        <dbReference type="EMBL" id="KAE8978661.1"/>
    </source>
</evidence>
<dbReference type="EMBL" id="QXGF01002523">
    <property type="protein sequence ID" value="KAE8924332.1"/>
    <property type="molecule type" value="Genomic_DNA"/>
</dbReference>
<dbReference type="Proteomes" id="UP000460718">
    <property type="component" value="Unassembled WGS sequence"/>
</dbReference>
<gene>
    <name evidence="1" type="ORF">PF009_g25434</name>
    <name evidence="2" type="ORF">PF011_g23147</name>
</gene>
<dbReference type="Proteomes" id="UP000429523">
    <property type="component" value="Unassembled WGS sequence"/>
</dbReference>
<reference evidence="2 4" key="1">
    <citation type="submission" date="2018-09" db="EMBL/GenBank/DDBJ databases">
        <title>Genomic investigation of the strawberry pathogen Phytophthora fragariae indicates pathogenicity is determined by transcriptional variation in three key races.</title>
        <authorList>
            <person name="Adams T.M."/>
            <person name="Armitage A.D."/>
            <person name="Sobczyk M.K."/>
            <person name="Bates H.J."/>
            <person name="Dunwell J.M."/>
            <person name="Nellist C.F."/>
            <person name="Harrison R.J."/>
        </authorList>
    </citation>
    <scope>NUCLEOTIDE SEQUENCE [LARGE SCALE GENOMIC DNA]</scope>
    <source>
        <strain evidence="1 3">NOV-9</strain>
        <strain evidence="2 4">SCRP245</strain>
    </source>
</reference>
<proteinExistence type="predicted"/>
<dbReference type="EMBL" id="QXFW01002426">
    <property type="protein sequence ID" value="KAE8978661.1"/>
    <property type="molecule type" value="Genomic_DNA"/>
</dbReference>
<name>A0A6A3I937_9STRA</name>
<evidence type="ECO:0000313" key="4">
    <source>
        <dbReference type="Proteomes" id="UP000460718"/>
    </source>
</evidence>
<evidence type="ECO:0000313" key="3">
    <source>
        <dbReference type="Proteomes" id="UP000429523"/>
    </source>
</evidence>
<dbReference type="AlphaFoldDB" id="A0A6A3I937"/>
<comment type="caution">
    <text evidence="2">The sequence shown here is derived from an EMBL/GenBank/DDBJ whole genome shotgun (WGS) entry which is preliminary data.</text>
</comment>
<accession>A0A6A3I937</accession>
<protein>
    <submittedName>
        <fullName evidence="2">Uncharacterized protein</fullName>
    </submittedName>
</protein>